<protein>
    <submittedName>
        <fullName evidence="2">Uncharacterized protein</fullName>
    </submittedName>
</protein>
<dbReference type="AlphaFoldDB" id="A0A8T0V5G0"/>
<dbReference type="Proteomes" id="UP000823388">
    <property type="component" value="Chromosome 3K"/>
</dbReference>
<evidence type="ECO:0000313" key="2">
    <source>
        <dbReference type="EMBL" id="KAG2628736.1"/>
    </source>
</evidence>
<keyword evidence="1" id="KW-0175">Coiled coil</keyword>
<gene>
    <name evidence="2" type="ORF">PVAP13_3KG379600</name>
</gene>
<accession>A0A8T0V5G0</accession>
<keyword evidence="3" id="KW-1185">Reference proteome</keyword>
<evidence type="ECO:0000313" key="3">
    <source>
        <dbReference type="Proteomes" id="UP000823388"/>
    </source>
</evidence>
<comment type="caution">
    <text evidence="2">The sequence shown here is derived from an EMBL/GenBank/DDBJ whole genome shotgun (WGS) entry which is preliminary data.</text>
</comment>
<proteinExistence type="predicted"/>
<name>A0A8T0V5G0_PANVG</name>
<reference evidence="2 3" key="1">
    <citation type="submission" date="2020-05" db="EMBL/GenBank/DDBJ databases">
        <title>WGS assembly of Panicum virgatum.</title>
        <authorList>
            <person name="Lovell J.T."/>
            <person name="Jenkins J."/>
            <person name="Shu S."/>
            <person name="Juenger T.E."/>
            <person name="Schmutz J."/>
        </authorList>
    </citation>
    <scope>NUCLEOTIDE SEQUENCE [LARGE SCALE GENOMIC DNA]</scope>
    <source>
        <strain evidence="3">cv. AP13</strain>
    </source>
</reference>
<dbReference type="EMBL" id="CM029041">
    <property type="protein sequence ID" value="KAG2628736.1"/>
    <property type="molecule type" value="Genomic_DNA"/>
</dbReference>
<evidence type="ECO:0000256" key="1">
    <source>
        <dbReference type="SAM" id="Coils"/>
    </source>
</evidence>
<feature type="coiled-coil region" evidence="1">
    <location>
        <begin position="59"/>
        <end position="93"/>
    </location>
</feature>
<organism evidence="2 3">
    <name type="scientific">Panicum virgatum</name>
    <name type="common">Blackwell switchgrass</name>
    <dbReference type="NCBI Taxonomy" id="38727"/>
    <lineage>
        <taxon>Eukaryota</taxon>
        <taxon>Viridiplantae</taxon>
        <taxon>Streptophyta</taxon>
        <taxon>Embryophyta</taxon>
        <taxon>Tracheophyta</taxon>
        <taxon>Spermatophyta</taxon>
        <taxon>Magnoliopsida</taxon>
        <taxon>Liliopsida</taxon>
        <taxon>Poales</taxon>
        <taxon>Poaceae</taxon>
        <taxon>PACMAD clade</taxon>
        <taxon>Panicoideae</taxon>
        <taxon>Panicodae</taxon>
        <taxon>Paniceae</taxon>
        <taxon>Panicinae</taxon>
        <taxon>Panicum</taxon>
        <taxon>Panicum sect. Hiantes</taxon>
    </lineage>
</organism>
<sequence length="118" mass="13161">MVVLLDFQGLVSKVLLQCSSNNTFLKNEGLCTPSLKSSPAREAVLRRELNAQKQSSTVLHDHLEELKKKTAAAEEVLERTASLFDELQKQEQESHLMLQNFGHVITSGIACQPRSRVS</sequence>